<reference evidence="1" key="1">
    <citation type="submission" date="2021-03" db="EMBL/GenBank/DDBJ databases">
        <title>Comparative genomics and phylogenomic investigation of the class Geoglossomycetes provide insights into ecological specialization and systematics.</title>
        <authorList>
            <person name="Melie T."/>
            <person name="Pirro S."/>
            <person name="Miller A.N."/>
            <person name="Quandt A."/>
        </authorList>
    </citation>
    <scope>NUCLEOTIDE SEQUENCE</scope>
    <source>
        <strain evidence="1">CAQ_001_2017</strain>
    </source>
</reference>
<feature type="non-terminal residue" evidence="1">
    <location>
        <position position="292"/>
    </location>
</feature>
<proteinExistence type="predicted"/>
<evidence type="ECO:0000313" key="2">
    <source>
        <dbReference type="Proteomes" id="UP000750711"/>
    </source>
</evidence>
<dbReference type="Proteomes" id="UP000750711">
    <property type="component" value="Unassembled WGS sequence"/>
</dbReference>
<name>A0A9P8IE45_9PEZI</name>
<dbReference type="EMBL" id="JAGHQM010003118">
    <property type="protein sequence ID" value="KAH0547899.1"/>
    <property type="molecule type" value="Genomic_DNA"/>
</dbReference>
<dbReference type="AlphaFoldDB" id="A0A9P8IE45"/>
<sequence length="292" mass="31660">MAFPNLSEIVTTTLRNRTGELADNMSRNNAALLRLSRRGNVKTFSGGRTIVQELNYADNQTYQWYSGYQTLNIAPSQVFSAAEYPIRQSAVAVSISGLEELQNSGEEAIIDLLESRIMNAEDTFMNGLSQGIYGDGTVTGSVGGLQLLVSTSPTSGVVGGIDRSQWTFWQNQTWSAATNGNTVLSSSSIMQQMDALWVQLIRGRDSPDLIIADNTTFRFYLNALQAIQRIQVENGPPDMADTGFQSLKYMTADVVLDGGFQGFASDPLPPQISSSTSALGGTPSSTMYFLNT</sequence>
<evidence type="ECO:0008006" key="3">
    <source>
        <dbReference type="Google" id="ProtNLM"/>
    </source>
</evidence>
<evidence type="ECO:0000313" key="1">
    <source>
        <dbReference type="EMBL" id="KAH0547899.1"/>
    </source>
</evidence>
<protein>
    <recommendedName>
        <fullName evidence="3">Phage major capsid protein</fullName>
    </recommendedName>
</protein>
<keyword evidence="2" id="KW-1185">Reference proteome</keyword>
<comment type="caution">
    <text evidence="1">The sequence shown here is derived from an EMBL/GenBank/DDBJ whole genome shotgun (WGS) entry which is preliminary data.</text>
</comment>
<dbReference type="NCBIfam" id="NF033394">
    <property type="entry name" value="capsid_maj_Podo"/>
    <property type="match status" value="1"/>
</dbReference>
<gene>
    <name evidence="1" type="ORF">GP486_008360</name>
</gene>
<accession>A0A9P8IE45</accession>
<dbReference type="InterPro" id="IPR049718">
    <property type="entry name" value="AKO59007-like"/>
</dbReference>
<organism evidence="1 2">
    <name type="scientific">Trichoglossum hirsutum</name>
    <dbReference type="NCBI Taxonomy" id="265104"/>
    <lineage>
        <taxon>Eukaryota</taxon>
        <taxon>Fungi</taxon>
        <taxon>Dikarya</taxon>
        <taxon>Ascomycota</taxon>
        <taxon>Pezizomycotina</taxon>
        <taxon>Geoglossomycetes</taxon>
        <taxon>Geoglossales</taxon>
        <taxon>Geoglossaceae</taxon>
        <taxon>Trichoglossum</taxon>
    </lineage>
</organism>